<comment type="caution">
    <text evidence="2">The sequence shown here is derived from an EMBL/GenBank/DDBJ whole genome shotgun (WGS) entry which is preliminary data.</text>
</comment>
<dbReference type="EMBL" id="JAYMYQ010000001">
    <property type="protein sequence ID" value="KAK7363640.1"/>
    <property type="molecule type" value="Genomic_DNA"/>
</dbReference>
<keyword evidence="3" id="KW-1185">Reference proteome</keyword>
<protein>
    <submittedName>
        <fullName evidence="2">Uncharacterized protein</fullName>
    </submittedName>
</protein>
<organism evidence="2 3">
    <name type="scientific">Canavalia gladiata</name>
    <name type="common">Sword bean</name>
    <name type="synonym">Dolichos gladiatus</name>
    <dbReference type="NCBI Taxonomy" id="3824"/>
    <lineage>
        <taxon>Eukaryota</taxon>
        <taxon>Viridiplantae</taxon>
        <taxon>Streptophyta</taxon>
        <taxon>Embryophyta</taxon>
        <taxon>Tracheophyta</taxon>
        <taxon>Spermatophyta</taxon>
        <taxon>Magnoliopsida</taxon>
        <taxon>eudicotyledons</taxon>
        <taxon>Gunneridae</taxon>
        <taxon>Pentapetalae</taxon>
        <taxon>rosids</taxon>
        <taxon>fabids</taxon>
        <taxon>Fabales</taxon>
        <taxon>Fabaceae</taxon>
        <taxon>Papilionoideae</taxon>
        <taxon>50 kb inversion clade</taxon>
        <taxon>NPAAA clade</taxon>
        <taxon>indigoferoid/millettioid clade</taxon>
        <taxon>Phaseoleae</taxon>
        <taxon>Canavalia</taxon>
    </lineage>
</organism>
<dbReference type="AlphaFoldDB" id="A0AAN9MYZ6"/>
<dbReference type="PANTHER" id="PTHR35726">
    <property type="entry name" value="GLUTAMIC ACID-RICH PROTEIN-LIKE"/>
    <property type="match status" value="1"/>
</dbReference>
<gene>
    <name evidence="2" type="ORF">VNO77_05790</name>
</gene>
<dbReference type="PANTHER" id="PTHR35726:SF5">
    <property type="match status" value="1"/>
</dbReference>
<name>A0AAN9MYZ6_CANGL</name>
<reference evidence="2 3" key="1">
    <citation type="submission" date="2024-01" db="EMBL/GenBank/DDBJ databases">
        <title>The genomes of 5 underutilized Papilionoideae crops provide insights into root nodulation and disease resistanc.</title>
        <authorList>
            <person name="Jiang F."/>
        </authorList>
    </citation>
    <scope>NUCLEOTIDE SEQUENCE [LARGE SCALE GENOMIC DNA]</scope>
    <source>
        <strain evidence="2">LVBAO_FW01</strain>
        <tissue evidence="2">Leaves</tissue>
    </source>
</reference>
<proteinExistence type="predicted"/>
<feature type="compositionally biased region" description="Acidic residues" evidence="1">
    <location>
        <begin position="59"/>
        <end position="75"/>
    </location>
</feature>
<evidence type="ECO:0000313" key="2">
    <source>
        <dbReference type="EMBL" id="KAK7363640.1"/>
    </source>
</evidence>
<evidence type="ECO:0000313" key="3">
    <source>
        <dbReference type="Proteomes" id="UP001367508"/>
    </source>
</evidence>
<feature type="region of interest" description="Disordered" evidence="1">
    <location>
        <begin position="51"/>
        <end position="77"/>
    </location>
</feature>
<sequence length="118" mass="12802">MTSMDVSPLLLIEDSADSEDDSGFFTLCPSSIIGENEDDAESCNCDTASTCGIPKDGEGHEDDQGFEESYDDEDGGNSNMWMSVAAFEDEAETRIGEVNVNGSEDRLFWETCMAVGYP</sequence>
<evidence type="ECO:0000256" key="1">
    <source>
        <dbReference type="SAM" id="MobiDB-lite"/>
    </source>
</evidence>
<accession>A0AAN9MYZ6</accession>
<dbReference type="Proteomes" id="UP001367508">
    <property type="component" value="Unassembled WGS sequence"/>
</dbReference>